<feature type="region of interest" description="Disordered" evidence="1">
    <location>
        <begin position="1"/>
        <end position="82"/>
    </location>
</feature>
<sequence>FNMEKAKAFDLPNNGGKIGLEEDSALAVDIDDPRQDDAVQSSSGQSHGKSPKELEKPSPARKHNVLESHKGDDDDNEPWEESPLTAARWYQKLLFSQVC</sequence>
<dbReference type="Proteomes" id="UP000054560">
    <property type="component" value="Unassembled WGS sequence"/>
</dbReference>
<feature type="compositionally biased region" description="Basic and acidic residues" evidence="1">
    <location>
        <begin position="50"/>
        <end position="72"/>
    </location>
</feature>
<evidence type="ECO:0000313" key="2">
    <source>
        <dbReference type="EMBL" id="KNC82171.1"/>
    </source>
</evidence>
<dbReference type="GeneID" id="25906033"/>
<accession>A0A0L0G021</accession>
<name>A0A0L0G021_9EUKA</name>
<evidence type="ECO:0000256" key="1">
    <source>
        <dbReference type="SAM" id="MobiDB-lite"/>
    </source>
</evidence>
<organism evidence="2 3">
    <name type="scientific">Sphaeroforma arctica JP610</name>
    <dbReference type="NCBI Taxonomy" id="667725"/>
    <lineage>
        <taxon>Eukaryota</taxon>
        <taxon>Ichthyosporea</taxon>
        <taxon>Ichthyophonida</taxon>
        <taxon>Sphaeroforma</taxon>
    </lineage>
</organism>
<reference evidence="2 3" key="1">
    <citation type="submission" date="2011-02" db="EMBL/GenBank/DDBJ databases">
        <title>The Genome Sequence of Sphaeroforma arctica JP610.</title>
        <authorList>
            <consortium name="The Broad Institute Genome Sequencing Platform"/>
            <person name="Russ C."/>
            <person name="Cuomo C."/>
            <person name="Young S.K."/>
            <person name="Zeng Q."/>
            <person name="Gargeya S."/>
            <person name="Alvarado L."/>
            <person name="Berlin A."/>
            <person name="Chapman S.B."/>
            <person name="Chen Z."/>
            <person name="Freedman E."/>
            <person name="Gellesch M."/>
            <person name="Goldberg J."/>
            <person name="Griggs A."/>
            <person name="Gujja S."/>
            <person name="Heilman E."/>
            <person name="Heiman D."/>
            <person name="Howarth C."/>
            <person name="Mehta T."/>
            <person name="Neiman D."/>
            <person name="Pearson M."/>
            <person name="Roberts A."/>
            <person name="Saif S."/>
            <person name="Shea T."/>
            <person name="Shenoy N."/>
            <person name="Sisk P."/>
            <person name="Stolte C."/>
            <person name="Sykes S."/>
            <person name="White J."/>
            <person name="Yandava C."/>
            <person name="Burger G."/>
            <person name="Gray M.W."/>
            <person name="Holland P.W.H."/>
            <person name="King N."/>
            <person name="Lang F.B.F."/>
            <person name="Roger A.J."/>
            <person name="Ruiz-Trillo I."/>
            <person name="Haas B."/>
            <person name="Nusbaum C."/>
            <person name="Birren B."/>
        </authorList>
    </citation>
    <scope>NUCLEOTIDE SEQUENCE [LARGE SCALE GENOMIC DNA]</scope>
    <source>
        <strain evidence="2 3">JP610</strain>
    </source>
</reference>
<gene>
    <name evidence="2" type="ORF">SARC_05529</name>
</gene>
<protein>
    <submittedName>
        <fullName evidence="2">Uncharacterized protein</fullName>
    </submittedName>
</protein>
<keyword evidence="3" id="KW-1185">Reference proteome</keyword>
<dbReference type="AlphaFoldDB" id="A0A0L0G021"/>
<evidence type="ECO:0000313" key="3">
    <source>
        <dbReference type="Proteomes" id="UP000054560"/>
    </source>
</evidence>
<feature type="non-terminal residue" evidence="2">
    <location>
        <position position="1"/>
    </location>
</feature>
<feature type="compositionally biased region" description="Polar residues" evidence="1">
    <location>
        <begin position="38"/>
        <end position="48"/>
    </location>
</feature>
<proteinExistence type="predicted"/>
<dbReference type="EMBL" id="KQ241952">
    <property type="protein sequence ID" value="KNC82171.1"/>
    <property type="molecule type" value="Genomic_DNA"/>
</dbReference>
<dbReference type="RefSeq" id="XP_014156073.1">
    <property type="nucleotide sequence ID" value="XM_014300598.1"/>
</dbReference>